<comment type="caution">
    <text evidence="1">The sequence shown here is derived from an EMBL/GenBank/DDBJ whole genome shotgun (WGS) entry which is preliminary data.</text>
</comment>
<keyword evidence="2" id="KW-1185">Reference proteome</keyword>
<sequence>MEFSLTLTFSVLKLEPDVLFPGRRKRTSIKAMDLLANLTLKAKQKENEELKSGEPWRDDLQRLAGRRRNGKGFSESERLYKRFIWRRWLVFVKGGCSPPPIDKRSR</sequence>
<dbReference type="EMBL" id="JBBPBM010000001">
    <property type="protein sequence ID" value="KAK8602542.1"/>
    <property type="molecule type" value="Genomic_DNA"/>
</dbReference>
<accession>A0ABR2GHZ3</accession>
<evidence type="ECO:0000313" key="2">
    <source>
        <dbReference type="Proteomes" id="UP001472677"/>
    </source>
</evidence>
<evidence type="ECO:0000313" key="1">
    <source>
        <dbReference type="EMBL" id="KAK8602542.1"/>
    </source>
</evidence>
<organism evidence="1 2">
    <name type="scientific">Hibiscus sabdariffa</name>
    <name type="common">roselle</name>
    <dbReference type="NCBI Taxonomy" id="183260"/>
    <lineage>
        <taxon>Eukaryota</taxon>
        <taxon>Viridiplantae</taxon>
        <taxon>Streptophyta</taxon>
        <taxon>Embryophyta</taxon>
        <taxon>Tracheophyta</taxon>
        <taxon>Spermatophyta</taxon>
        <taxon>Magnoliopsida</taxon>
        <taxon>eudicotyledons</taxon>
        <taxon>Gunneridae</taxon>
        <taxon>Pentapetalae</taxon>
        <taxon>rosids</taxon>
        <taxon>malvids</taxon>
        <taxon>Malvales</taxon>
        <taxon>Malvaceae</taxon>
        <taxon>Malvoideae</taxon>
        <taxon>Hibiscus</taxon>
    </lineage>
</organism>
<protein>
    <submittedName>
        <fullName evidence="1">Uncharacterized protein</fullName>
    </submittedName>
</protein>
<reference evidence="1 2" key="1">
    <citation type="journal article" date="2024" name="G3 (Bethesda)">
        <title>Genome assembly of Hibiscus sabdariffa L. provides insights into metabolisms of medicinal natural products.</title>
        <authorList>
            <person name="Kim T."/>
        </authorList>
    </citation>
    <scope>NUCLEOTIDE SEQUENCE [LARGE SCALE GENOMIC DNA]</scope>
    <source>
        <strain evidence="1">TK-2024</strain>
        <tissue evidence="1">Old leaves</tissue>
    </source>
</reference>
<name>A0ABR2GHZ3_9ROSI</name>
<gene>
    <name evidence="1" type="ORF">V6N12_052348</name>
</gene>
<proteinExistence type="predicted"/>
<dbReference type="Proteomes" id="UP001472677">
    <property type="component" value="Unassembled WGS sequence"/>
</dbReference>